<reference evidence="1 2" key="1">
    <citation type="journal article" date="2018" name="Front. Plant Sci.">
        <title>Red Clover (Trifolium pratense) and Zigzag Clover (T. medium) - A Picture of Genomic Similarities and Differences.</title>
        <authorList>
            <person name="Dluhosova J."/>
            <person name="Istvanek J."/>
            <person name="Nedelnik J."/>
            <person name="Repkova J."/>
        </authorList>
    </citation>
    <scope>NUCLEOTIDE SEQUENCE [LARGE SCALE GENOMIC DNA]</scope>
    <source>
        <strain evidence="2">cv. 10/8</strain>
        <tissue evidence="1">Leaf</tissue>
    </source>
</reference>
<protein>
    <submittedName>
        <fullName evidence="1">Uncharacterized protein</fullName>
    </submittedName>
</protein>
<dbReference type="AlphaFoldDB" id="A0A392R5J5"/>
<evidence type="ECO:0000313" key="1">
    <source>
        <dbReference type="EMBL" id="MCI31374.1"/>
    </source>
</evidence>
<dbReference type="Proteomes" id="UP000265520">
    <property type="component" value="Unassembled WGS sequence"/>
</dbReference>
<name>A0A392R5J5_9FABA</name>
<comment type="caution">
    <text evidence="1">The sequence shown here is derived from an EMBL/GenBank/DDBJ whole genome shotgun (WGS) entry which is preliminary data.</text>
</comment>
<evidence type="ECO:0000313" key="2">
    <source>
        <dbReference type="Proteomes" id="UP000265520"/>
    </source>
</evidence>
<dbReference type="EMBL" id="LXQA010186675">
    <property type="protein sequence ID" value="MCI31374.1"/>
    <property type="molecule type" value="Genomic_DNA"/>
</dbReference>
<accession>A0A392R5J5</accession>
<keyword evidence="2" id="KW-1185">Reference proteome</keyword>
<organism evidence="1 2">
    <name type="scientific">Trifolium medium</name>
    <dbReference type="NCBI Taxonomy" id="97028"/>
    <lineage>
        <taxon>Eukaryota</taxon>
        <taxon>Viridiplantae</taxon>
        <taxon>Streptophyta</taxon>
        <taxon>Embryophyta</taxon>
        <taxon>Tracheophyta</taxon>
        <taxon>Spermatophyta</taxon>
        <taxon>Magnoliopsida</taxon>
        <taxon>eudicotyledons</taxon>
        <taxon>Gunneridae</taxon>
        <taxon>Pentapetalae</taxon>
        <taxon>rosids</taxon>
        <taxon>fabids</taxon>
        <taxon>Fabales</taxon>
        <taxon>Fabaceae</taxon>
        <taxon>Papilionoideae</taxon>
        <taxon>50 kb inversion clade</taxon>
        <taxon>NPAAA clade</taxon>
        <taxon>Hologalegina</taxon>
        <taxon>IRL clade</taxon>
        <taxon>Trifolieae</taxon>
        <taxon>Trifolium</taxon>
    </lineage>
</organism>
<proteinExistence type="predicted"/>
<sequence length="71" mass="7748">MLQLLRLLPPLSHLLPLPTLSRLLPTRPTAPPSLSTPTAVPVTVDSHFSAATDVGVSEVESEKMQAPRRRR</sequence>